<dbReference type="HAMAP" id="MF_00105">
    <property type="entry name" value="GreA_GreB"/>
    <property type="match status" value="1"/>
</dbReference>
<sequence length="159" mass="17515">MSQDRYPITPSGYERAAKELEQLKTVERPSVIVEISEARAHGDLSENAEYHAALEKQGFIEAKIKKLEWMVGCALVIDPKELSGDTVKFGATVELFDEESEKKVHFAIVSEYEADIESSFISHTSPLAKAIIGKKVGETVEVAAAGSIISYYIESVSYV</sequence>
<protein>
    <recommendedName>
        <fullName evidence="2 8">Transcription elongation factor GreA</fullName>
    </recommendedName>
    <alternativeName>
        <fullName evidence="7 8">Transcript cleavage factor GreA</fullName>
    </alternativeName>
</protein>
<evidence type="ECO:0000256" key="4">
    <source>
        <dbReference type="ARBA" id="ARBA00023125"/>
    </source>
</evidence>
<dbReference type="InterPro" id="IPR018151">
    <property type="entry name" value="TF_GreA/GreB_CS"/>
</dbReference>
<accession>A0ABU5L866</accession>
<keyword evidence="4 8" id="KW-0238">DNA-binding</keyword>
<dbReference type="SUPFAM" id="SSF54534">
    <property type="entry name" value="FKBP-like"/>
    <property type="match status" value="1"/>
</dbReference>
<dbReference type="PANTHER" id="PTHR30437:SF4">
    <property type="entry name" value="TRANSCRIPTION ELONGATION FACTOR GREA"/>
    <property type="match status" value="1"/>
</dbReference>
<dbReference type="RefSeq" id="WP_322497783.1">
    <property type="nucleotide sequence ID" value="NZ_JARGYT010000036.1"/>
</dbReference>
<feature type="domain" description="Transcription elongation factor GreA/GreB N-terminal" evidence="11">
    <location>
        <begin position="7"/>
        <end position="71"/>
    </location>
</feature>
<evidence type="ECO:0000256" key="7">
    <source>
        <dbReference type="ARBA" id="ARBA00030776"/>
    </source>
</evidence>
<dbReference type="NCBIfam" id="NF001261">
    <property type="entry name" value="PRK00226.1-2"/>
    <property type="match status" value="1"/>
</dbReference>
<evidence type="ECO:0000259" key="10">
    <source>
        <dbReference type="Pfam" id="PF01272"/>
    </source>
</evidence>
<evidence type="ECO:0000256" key="5">
    <source>
        <dbReference type="ARBA" id="ARBA00023163"/>
    </source>
</evidence>
<evidence type="ECO:0000313" key="12">
    <source>
        <dbReference type="EMBL" id="MDZ5762314.1"/>
    </source>
</evidence>
<evidence type="ECO:0000256" key="9">
    <source>
        <dbReference type="RuleBase" id="RU000556"/>
    </source>
</evidence>
<dbReference type="Pfam" id="PF03449">
    <property type="entry name" value="GreA_GreB_N"/>
    <property type="match status" value="1"/>
</dbReference>
<dbReference type="EMBL" id="JARGYT010000036">
    <property type="protein sequence ID" value="MDZ5762314.1"/>
    <property type="molecule type" value="Genomic_DNA"/>
</dbReference>
<dbReference type="SUPFAM" id="SSF46557">
    <property type="entry name" value="GreA transcript cleavage protein, N-terminal domain"/>
    <property type="match status" value="1"/>
</dbReference>
<dbReference type="InterPro" id="IPR028624">
    <property type="entry name" value="Tscrpt_elong_fac_GreA/B"/>
</dbReference>
<dbReference type="NCBIfam" id="TIGR01462">
    <property type="entry name" value="greA"/>
    <property type="match status" value="1"/>
</dbReference>
<dbReference type="InterPro" id="IPR023459">
    <property type="entry name" value="Tscrpt_elong_fac_GreA/B_fam"/>
</dbReference>
<dbReference type="PROSITE" id="PS00830">
    <property type="entry name" value="GREAB_2"/>
    <property type="match status" value="1"/>
</dbReference>
<dbReference type="PANTHER" id="PTHR30437">
    <property type="entry name" value="TRANSCRIPTION ELONGATION FACTOR GREA"/>
    <property type="match status" value="1"/>
</dbReference>
<evidence type="ECO:0000256" key="3">
    <source>
        <dbReference type="ARBA" id="ARBA00023015"/>
    </source>
</evidence>
<keyword evidence="3 8" id="KW-0805">Transcription regulation</keyword>
<dbReference type="InterPro" id="IPR036953">
    <property type="entry name" value="GreA/GreB_C_sf"/>
</dbReference>
<dbReference type="InterPro" id="IPR036805">
    <property type="entry name" value="Tscrpt_elong_fac_GreA/B_N_sf"/>
</dbReference>
<dbReference type="NCBIfam" id="NF001263">
    <property type="entry name" value="PRK00226.1-4"/>
    <property type="match status" value="1"/>
</dbReference>
<keyword evidence="13" id="KW-1185">Reference proteome</keyword>
<name>A0ABU5L866_9RICK</name>
<comment type="function">
    <text evidence="6 8 9">Necessary for efficient RNA polymerase transcription elongation past template-encoded arresting sites. The arresting sites in DNA have the property of trapping a certain fraction of elongating RNA polymerases that pass through, resulting in locked ternary complexes. Cleavage of the nascent transcript by cleavage factors such as GreA or GreB allows the resumption of elongation from the new 3'terminus. GreA releases sequences of 2 to 3 nucleotides.</text>
</comment>
<gene>
    <name evidence="8" type="primary">greA</name>
    <name evidence="12" type="ORF">Cyrtocomes_00693</name>
</gene>
<evidence type="ECO:0000256" key="8">
    <source>
        <dbReference type="HAMAP-Rule" id="MF_00105"/>
    </source>
</evidence>
<proteinExistence type="inferred from homology"/>
<comment type="similarity">
    <text evidence="1 8 9">Belongs to the GreA/GreB family.</text>
</comment>
<keyword evidence="12" id="KW-0648">Protein biosynthesis</keyword>
<dbReference type="GO" id="GO:0003746">
    <property type="term" value="F:translation elongation factor activity"/>
    <property type="evidence" value="ECO:0007669"/>
    <property type="project" value="UniProtKB-KW"/>
</dbReference>
<evidence type="ECO:0000256" key="6">
    <source>
        <dbReference type="ARBA" id="ARBA00024916"/>
    </source>
</evidence>
<evidence type="ECO:0000259" key="11">
    <source>
        <dbReference type="Pfam" id="PF03449"/>
    </source>
</evidence>
<dbReference type="InterPro" id="IPR022691">
    <property type="entry name" value="Tscrpt_elong_fac_GreA/B_N"/>
</dbReference>
<organism evidence="12 13">
    <name type="scientific">Candidatus Cyrtobacter comes</name>
    <dbReference type="NCBI Taxonomy" id="675776"/>
    <lineage>
        <taxon>Bacteria</taxon>
        <taxon>Pseudomonadati</taxon>
        <taxon>Pseudomonadota</taxon>
        <taxon>Alphaproteobacteria</taxon>
        <taxon>Rickettsiales</taxon>
        <taxon>Candidatus Midichloriaceae</taxon>
        <taxon>Candidatus Cyrtobacter</taxon>
    </lineage>
</organism>
<keyword evidence="12" id="KW-0251">Elongation factor</keyword>
<comment type="caution">
    <text evidence="12">The sequence shown here is derived from an EMBL/GenBank/DDBJ whole genome shotgun (WGS) entry which is preliminary data.</text>
</comment>
<dbReference type="Pfam" id="PF01272">
    <property type="entry name" value="GreA_GreB"/>
    <property type="match status" value="1"/>
</dbReference>
<reference evidence="12 13" key="1">
    <citation type="submission" date="2023-02" db="EMBL/GenBank/DDBJ databases">
        <title>Host association and intracellularity evolved multiple times independently in the Rickettsiales.</title>
        <authorList>
            <person name="Castelli M."/>
            <person name="Nardi T."/>
            <person name="Gammuto L."/>
            <person name="Bellinzona G."/>
            <person name="Sabaneyeva E."/>
            <person name="Potekhin A."/>
            <person name="Serra V."/>
            <person name="Petroni G."/>
            <person name="Sassera D."/>
        </authorList>
    </citation>
    <scope>NUCLEOTIDE SEQUENCE [LARGE SCALE GENOMIC DNA]</scope>
    <source>
        <strain evidence="12 13">BOD18</strain>
    </source>
</reference>
<evidence type="ECO:0000256" key="1">
    <source>
        <dbReference type="ARBA" id="ARBA00008213"/>
    </source>
</evidence>
<dbReference type="PROSITE" id="PS00829">
    <property type="entry name" value="GREAB_1"/>
    <property type="match status" value="1"/>
</dbReference>
<dbReference type="Gene3D" id="3.10.50.30">
    <property type="entry name" value="Transcription elongation factor, GreA/GreB, C-terminal domain"/>
    <property type="match status" value="1"/>
</dbReference>
<dbReference type="PIRSF" id="PIRSF006092">
    <property type="entry name" value="GreA_GreB"/>
    <property type="match status" value="1"/>
</dbReference>
<dbReference type="InterPro" id="IPR001437">
    <property type="entry name" value="Tscrpt_elong_fac_GreA/B_C"/>
</dbReference>
<keyword evidence="5 8" id="KW-0804">Transcription</keyword>
<dbReference type="Proteomes" id="UP001293791">
    <property type="component" value="Unassembled WGS sequence"/>
</dbReference>
<feature type="domain" description="Transcription elongation factor GreA/GreB C-terminal" evidence="10">
    <location>
        <begin position="84"/>
        <end position="158"/>
    </location>
</feature>
<dbReference type="Gene3D" id="1.10.287.180">
    <property type="entry name" value="Transcription elongation factor, GreA/GreB, N-terminal domain"/>
    <property type="match status" value="1"/>
</dbReference>
<evidence type="ECO:0000256" key="2">
    <source>
        <dbReference type="ARBA" id="ARBA00013729"/>
    </source>
</evidence>
<dbReference type="InterPro" id="IPR006359">
    <property type="entry name" value="Tscrpt_elong_fac_GreA"/>
</dbReference>
<evidence type="ECO:0000313" key="13">
    <source>
        <dbReference type="Proteomes" id="UP001293791"/>
    </source>
</evidence>